<dbReference type="PRINTS" id="PR00032">
    <property type="entry name" value="HTHARAC"/>
</dbReference>
<dbReference type="PANTHER" id="PTHR43280:SF2">
    <property type="entry name" value="HTH-TYPE TRANSCRIPTIONAL REGULATOR EXSA"/>
    <property type="match status" value="1"/>
</dbReference>
<dbReference type="InterPro" id="IPR020449">
    <property type="entry name" value="Tscrpt_reg_AraC-type_HTH"/>
</dbReference>
<dbReference type="HOGENOM" id="CLU_019175_0_0_9"/>
<dbReference type="GO" id="GO:0003700">
    <property type="term" value="F:DNA-binding transcription factor activity"/>
    <property type="evidence" value="ECO:0007669"/>
    <property type="project" value="InterPro"/>
</dbReference>
<keyword evidence="3" id="KW-0804">Transcription</keyword>
<dbReference type="Proteomes" id="UP000029518">
    <property type="component" value="Chromosome"/>
</dbReference>
<name>A0A089MIC5_PAEBO</name>
<organism evidence="7 8">
    <name type="scientific">Paenibacillus borealis</name>
    <dbReference type="NCBI Taxonomy" id="160799"/>
    <lineage>
        <taxon>Bacteria</taxon>
        <taxon>Bacillati</taxon>
        <taxon>Bacillota</taxon>
        <taxon>Bacilli</taxon>
        <taxon>Bacillales</taxon>
        <taxon>Paenibacillaceae</taxon>
        <taxon>Paenibacillus</taxon>
    </lineage>
</organism>
<feature type="compositionally biased region" description="Basic and acidic residues" evidence="4">
    <location>
        <begin position="352"/>
        <end position="365"/>
    </location>
</feature>
<dbReference type="PROSITE" id="PS01124">
    <property type="entry name" value="HTH_ARAC_FAMILY_2"/>
    <property type="match status" value="1"/>
</dbReference>
<dbReference type="GO" id="GO:0043565">
    <property type="term" value="F:sequence-specific DNA binding"/>
    <property type="evidence" value="ECO:0007669"/>
    <property type="project" value="InterPro"/>
</dbReference>
<dbReference type="Gene3D" id="1.10.10.60">
    <property type="entry name" value="Homeodomain-like"/>
    <property type="match status" value="2"/>
</dbReference>
<evidence type="ECO:0000256" key="1">
    <source>
        <dbReference type="ARBA" id="ARBA00023015"/>
    </source>
</evidence>
<dbReference type="InterPro" id="IPR009057">
    <property type="entry name" value="Homeodomain-like_sf"/>
</dbReference>
<feature type="transmembrane region" description="Helical" evidence="5">
    <location>
        <begin position="305"/>
        <end position="328"/>
    </location>
</feature>
<dbReference type="SUPFAM" id="SSF46689">
    <property type="entry name" value="Homeodomain-like"/>
    <property type="match status" value="1"/>
</dbReference>
<keyword evidence="5" id="KW-1133">Transmembrane helix</keyword>
<dbReference type="RefSeq" id="WP_042210663.1">
    <property type="nucleotide sequence ID" value="NZ_CP009285.1"/>
</dbReference>
<keyword evidence="8" id="KW-1185">Reference proteome</keyword>
<evidence type="ECO:0000313" key="7">
    <source>
        <dbReference type="EMBL" id="AIQ56309.1"/>
    </source>
</evidence>
<accession>A0A089MIC5</accession>
<keyword evidence="5" id="KW-0812">Transmembrane</keyword>
<keyword evidence="2" id="KW-0238">DNA-binding</keyword>
<evidence type="ECO:0000256" key="2">
    <source>
        <dbReference type="ARBA" id="ARBA00023125"/>
    </source>
</evidence>
<dbReference type="SMART" id="SM00342">
    <property type="entry name" value="HTH_ARAC"/>
    <property type="match status" value="1"/>
</dbReference>
<evidence type="ECO:0000256" key="3">
    <source>
        <dbReference type="ARBA" id="ARBA00023163"/>
    </source>
</evidence>
<dbReference type="KEGG" id="pbd:PBOR_04690"/>
<evidence type="ECO:0000256" key="5">
    <source>
        <dbReference type="SAM" id="Phobius"/>
    </source>
</evidence>
<dbReference type="EMBL" id="CP009285">
    <property type="protein sequence ID" value="AIQ56309.1"/>
    <property type="molecule type" value="Genomic_DNA"/>
</dbReference>
<keyword evidence="5" id="KW-0472">Membrane</keyword>
<feature type="region of interest" description="Disordered" evidence="4">
    <location>
        <begin position="345"/>
        <end position="365"/>
    </location>
</feature>
<reference evidence="7" key="1">
    <citation type="submission" date="2014-08" db="EMBL/GenBank/DDBJ databases">
        <title>Comparative genomics of the Paenibacillus odorifer group.</title>
        <authorList>
            <person name="den Bakker H.C."/>
            <person name="Tsai Y.-C.Y.-C."/>
            <person name="Martin N."/>
            <person name="Korlach J."/>
            <person name="Wiedmann M."/>
        </authorList>
    </citation>
    <scope>NUCLEOTIDE SEQUENCE [LARGE SCALE GENOMIC DNA]</scope>
    <source>
        <strain evidence="7">DSM 13188</strain>
    </source>
</reference>
<dbReference type="InterPro" id="IPR018060">
    <property type="entry name" value="HTH_AraC"/>
</dbReference>
<gene>
    <name evidence="7" type="ORF">PBOR_04690</name>
</gene>
<dbReference type="Gene3D" id="3.30.450.20">
    <property type="entry name" value="PAS domain"/>
    <property type="match status" value="1"/>
</dbReference>
<evidence type="ECO:0000259" key="6">
    <source>
        <dbReference type="PROSITE" id="PS01124"/>
    </source>
</evidence>
<protein>
    <recommendedName>
        <fullName evidence="6">HTH araC/xylS-type domain-containing protein</fullName>
    </recommendedName>
</protein>
<dbReference type="AlphaFoldDB" id="A0A089MIC5"/>
<feature type="transmembrane region" description="Helical" evidence="5">
    <location>
        <begin position="12"/>
        <end position="33"/>
    </location>
</feature>
<keyword evidence="1" id="KW-0805">Transcription regulation</keyword>
<dbReference type="CDD" id="cd18774">
    <property type="entry name" value="PDC2_HK_sensor"/>
    <property type="match status" value="1"/>
</dbReference>
<evidence type="ECO:0000256" key="4">
    <source>
        <dbReference type="SAM" id="MobiDB-lite"/>
    </source>
</evidence>
<sequence>MWQAYRSKKYLLRIIGSLTLLIVAVLAGSSLLLQYNAERSAIRMQQEVSRKAMKQIQINLSYMSGVMNNLAVSLYMDPNIVPLLNLRDPDEMLVIRSMNTLKQAYLSSSFLHSILVYNGYDDRTYTVGELSLNKPDAPMTGEIALLVKNKQKLPRMKLIPMNFSGTDQPVDFFSLVMYQNFTDTGTGREGALVVNIKPEWLYETLRSFNDFAIPEQSGVYLLDEAGNVLLSGNPELLPQQTELTRALAGHTPGDAESSGTLSGKFGGSTRLLVNYLNMQGTDWKVVSVQPYEIILKPIRELRGTFLSVIIAVLLLAVALATLVAHKLYEPIGRLIRQLGMQTSGTAAGKATGQDKAKVNVKDKDKDKDKDELSAVASLFSTMAQQLRSVSDEQGKQRHIITSYYLRTLLSGGKRLSAKEFEDNIRQNGLQISRNGPYRVVLIQVDGYSGFISRTSHNERSLYYFAIRNIAEEILRPGRYLCELADMRSSHLALLISRAEGSNSETEDEEALHELFRNLQQVVSGYYQLSLTLTASEACGSYEQIPDRYAAAVQYSMYKLVYGQQSIITKGRVDGNLRLQEYRFPAELEKRLGESIRTGNLPAMEQVIGHMLAPLGHCHYDVIVHSLLHIAGIIKTSVKEINHNRVVPLNVELSTLSRQVLEQETLQETAELFGRVCRDIHDQLDQTGSGKNAALMDAIKEIIEMNYKEPNLSLQGIASMLHMTPAYIGRMFKQSEDVSVSEYLNDIRLQHAQTYLETKNFSIKQIMELVGYVNESTFFKLFKKAFGVTPKEYRLKRSLE</sequence>
<evidence type="ECO:0000313" key="8">
    <source>
        <dbReference type="Proteomes" id="UP000029518"/>
    </source>
</evidence>
<dbReference type="OrthoDB" id="2484341at2"/>
<dbReference type="PANTHER" id="PTHR43280">
    <property type="entry name" value="ARAC-FAMILY TRANSCRIPTIONAL REGULATOR"/>
    <property type="match status" value="1"/>
</dbReference>
<feature type="domain" description="HTH araC/xylS-type" evidence="6">
    <location>
        <begin position="696"/>
        <end position="795"/>
    </location>
</feature>
<dbReference type="Pfam" id="PF12833">
    <property type="entry name" value="HTH_18"/>
    <property type="match status" value="1"/>
</dbReference>
<proteinExistence type="predicted"/>